<evidence type="ECO:0000313" key="4">
    <source>
        <dbReference type="Proteomes" id="UP000474565"/>
    </source>
</evidence>
<dbReference type="SUPFAM" id="SSF52343">
    <property type="entry name" value="Ferredoxin reductase-like, C-terminal NADP-linked domain"/>
    <property type="match status" value="1"/>
</dbReference>
<dbReference type="Pfam" id="PF00970">
    <property type="entry name" value="FAD_binding_6"/>
    <property type="match status" value="1"/>
</dbReference>
<evidence type="ECO:0000259" key="2">
    <source>
        <dbReference type="PROSITE" id="PS51384"/>
    </source>
</evidence>
<proteinExistence type="predicted"/>
<dbReference type="SUPFAM" id="SSF63380">
    <property type="entry name" value="Riboflavin synthase domain-like"/>
    <property type="match status" value="1"/>
</dbReference>
<dbReference type="PRINTS" id="PR00410">
    <property type="entry name" value="PHEHYDRXLASE"/>
</dbReference>
<dbReference type="InterPro" id="IPR017938">
    <property type="entry name" value="Riboflavin_synthase-like_b-brl"/>
</dbReference>
<dbReference type="Gene3D" id="3.10.20.30">
    <property type="match status" value="1"/>
</dbReference>
<dbReference type="GO" id="GO:0016491">
    <property type="term" value="F:oxidoreductase activity"/>
    <property type="evidence" value="ECO:0007669"/>
    <property type="project" value="InterPro"/>
</dbReference>
<dbReference type="Proteomes" id="UP000474565">
    <property type="component" value="Unassembled WGS sequence"/>
</dbReference>
<dbReference type="InterPro" id="IPR001041">
    <property type="entry name" value="2Fe-2S_ferredoxin-type"/>
</dbReference>
<dbReference type="AlphaFoldDB" id="A0A6L8MEP2"/>
<dbReference type="PANTHER" id="PTHR42815:SF2">
    <property type="entry name" value="FAD-BINDING, PUTATIVE (AFU_ORTHOLOGUE AFUA_6G07600)-RELATED"/>
    <property type="match status" value="1"/>
</dbReference>
<dbReference type="SUPFAM" id="SSF50475">
    <property type="entry name" value="FMN-binding split barrel"/>
    <property type="match status" value="1"/>
</dbReference>
<protein>
    <submittedName>
        <fullName evidence="3">2Fe-2S iron-sulfur cluster binding domain-containing protein</fullName>
    </submittedName>
</protein>
<dbReference type="PROSITE" id="PS51384">
    <property type="entry name" value="FAD_FR"/>
    <property type="match status" value="1"/>
</dbReference>
<dbReference type="InterPro" id="IPR012349">
    <property type="entry name" value="Split_barrel_FMN-bd"/>
</dbReference>
<dbReference type="PROSITE" id="PS00197">
    <property type="entry name" value="2FE2S_FER_1"/>
    <property type="match status" value="1"/>
</dbReference>
<comment type="caution">
    <text evidence="3">The sequence shown here is derived from an EMBL/GenBank/DDBJ whole genome shotgun (WGS) entry which is preliminary data.</text>
</comment>
<dbReference type="PROSITE" id="PS51085">
    <property type="entry name" value="2FE2S_FER_2"/>
    <property type="match status" value="1"/>
</dbReference>
<organism evidence="3 4">
    <name type="scientific">Duganella lactea</name>
    <dbReference type="NCBI Taxonomy" id="2692173"/>
    <lineage>
        <taxon>Bacteria</taxon>
        <taxon>Pseudomonadati</taxon>
        <taxon>Pseudomonadota</taxon>
        <taxon>Betaproteobacteria</taxon>
        <taxon>Burkholderiales</taxon>
        <taxon>Oxalobacteraceae</taxon>
        <taxon>Telluria group</taxon>
        <taxon>Duganella</taxon>
    </lineage>
</organism>
<name>A0A6L8MEP2_9BURK</name>
<sequence length="661" mass="71104">MHAAASIFHAGELAIQQRVGVREQMAGAAAYIRDHMPDQHREFYHSLPFFFLGALDASGQPWATMLAADAGFIVTPDARTLDIRGGLLAGDPLQGQLRAGAHIGGLGLEPTTRRRNRVNGEIVAAGDGVLRVAVTQSFGNCPQYIQHRRHTPAPTSDHEVRVLRGVTLSAADRELIARADTFFIASANMAADAGRGRGVDVSHRGGRPGFVRVDDDHTLTAPEFVGNYFFNTMGNLLNNPRAGLLFIDFENGDLLHIAVEGEIIWDGPQLQAFAGAEKLLRFHVRDVVRNVGALPFRWTASQPAMQNARTGSWAEADSVQDAAALSTSWRSFNVVDVVRESGDVRSFYLEPADGSGVASHVPGQFVSVRVPAWAGEGAASQIRSYTISDAPDGRRYRISVKRQGVVSSWLHAHLLPGAQIELMGPGGDFTFEEGSQRPVVMLSAGIGITPMIAMLNGLLVNGSRTRHKHPIHFIHGAREVAHPFAVHLQTLAMGHSNLHLHVRLKRIDVQALKELLPFDDYDFYLCGPAGFMQDMYDGLRKLNVADERIRFEAFGPASVRRSAVNAASEVTPVAPVPVRFVRSGIEATWDGSHGSLLDLAEANGIEAPSGCRSGLCGSCTVGLSSGEVEYTRACGVEPEAGQVLLCSTAPRAGSGPLALAL</sequence>
<dbReference type="Gene3D" id="2.40.30.10">
    <property type="entry name" value="Translation factors"/>
    <property type="match status" value="1"/>
</dbReference>
<dbReference type="CDD" id="cd00207">
    <property type="entry name" value="fer2"/>
    <property type="match status" value="1"/>
</dbReference>
<dbReference type="RefSeq" id="WP_161018678.1">
    <property type="nucleotide sequence ID" value="NZ_WWCP01000004.1"/>
</dbReference>
<evidence type="ECO:0000313" key="3">
    <source>
        <dbReference type="EMBL" id="MYM81447.1"/>
    </source>
</evidence>
<feature type="domain" description="FAD-binding FR-type" evidence="2">
    <location>
        <begin position="327"/>
        <end position="432"/>
    </location>
</feature>
<feature type="domain" description="2Fe-2S ferredoxin-type" evidence="1">
    <location>
        <begin position="576"/>
        <end position="661"/>
    </location>
</feature>
<dbReference type="InterPro" id="IPR006058">
    <property type="entry name" value="2Fe2S_fd_BS"/>
</dbReference>
<dbReference type="Gene3D" id="3.40.50.80">
    <property type="entry name" value="Nucleotide-binding domain of ferredoxin-NADP reductase (FNR) module"/>
    <property type="match status" value="1"/>
</dbReference>
<dbReference type="EMBL" id="WWCP01000004">
    <property type="protein sequence ID" value="MYM81447.1"/>
    <property type="molecule type" value="Genomic_DNA"/>
</dbReference>
<dbReference type="InterPro" id="IPR001433">
    <property type="entry name" value="OxRdtase_FAD/NAD-bd"/>
</dbReference>
<dbReference type="Pfam" id="PF00175">
    <property type="entry name" value="NAD_binding_1"/>
    <property type="match status" value="1"/>
</dbReference>
<dbReference type="InterPro" id="IPR012675">
    <property type="entry name" value="Beta-grasp_dom_sf"/>
</dbReference>
<reference evidence="3 4" key="1">
    <citation type="submission" date="2019-12" db="EMBL/GenBank/DDBJ databases">
        <title>Novel species isolated from a subtropical stream in China.</title>
        <authorList>
            <person name="Lu H."/>
        </authorList>
    </citation>
    <scope>NUCLEOTIDE SEQUENCE [LARGE SCALE GENOMIC DNA]</scope>
    <source>
        <strain evidence="3 4">FT50W</strain>
    </source>
</reference>
<dbReference type="PANTHER" id="PTHR42815">
    <property type="entry name" value="FAD-BINDING, PUTATIVE (AFU_ORTHOLOGUE AFUA_6G07600)-RELATED"/>
    <property type="match status" value="1"/>
</dbReference>
<dbReference type="InterPro" id="IPR039261">
    <property type="entry name" value="FNR_nucleotide-bd"/>
</dbReference>
<evidence type="ECO:0000259" key="1">
    <source>
        <dbReference type="PROSITE" id="PS51085"/>
    </source>
</evidence>
<accession>A0A6L8MEP2</accession>
<dbReference type="Pfam" id="PF00111">
    <property type="entry name" value="Fer2"/>
    <property type="match status" value="1"/>
</dbReference>
<dbReference type="InterPro" id="IPR008333">
    <property type="entry name" value="Cbr1-like_FAD-bd_dom"/>
</dbReference>
<dbReference type="SUPFAM" id="SSF54292">
    <property type="entry name" value="2Fe-2S ferredoxin-like"/>
    <property type="match status" value="1"/>
</dbReference>
<gene>
    <name evidence="3" type="ORF">GTP44_05705</name>
</gene>
<dbReference type="Gene3D" id="2.30.110.10">
    <property type="entry name" value="Electron Transport, Fmn-binding Protein, Chain A"/>
    <property type="match status" value="1"/>
</dbReference>
<dbReference type="CDD" id="cd06184">
    <property type="entry name" value="flavohem_like_fad_nad_binding"/>
    <property type="match status" value="1"/>
</dbReference>
<dbReference type="InterPro" id="IPR036010">
    <property type="entry name" value="2Fe-2S_ferredoxin-like_sf"/>
</dbReference>
<dbReference type="InterPro" id="IPR017927">
    <property type="entry name" value="FAD-bd_FR_type"/>
</dbReference>
<dbReference type="GO" id="GO:0051537">
    <property type="term" value="F:2 iron, 2 sulfur cluster binding"/>
    <property type="evidence" value="ECO:0007669"/>
    <property type="project" value="InterPro"/>
</dbReference>